<feature type="compositionally biased region" description="Acidic residues" evidence="1">
    <location>
        <begin position="62"/>
        <end position="73"/>
    </location>
</feature>
<accession>A0AAV4DMB1</accession>
<dbReference type="Proteomes" id="UP000735302">
    <property type="component" value="Unassembled WGS sequence"/>
</dbReference>
<evidence type="ECO:0000256" key="1">
    <source>
        <dbReference type="SAM" id="MobiDB-lite"/>
    </source>
</evidence>
<proteinExistence type="predicted"/>
<sequence length="73" mass="8006">MVDMISLVLYIASTQQNDLRFSGPPSVQGPDSGARTRNRRVLQIHSATDAFADGHDDRDDNKDADDDESDNDG</sequence>
<gene>
    <name evidence="2" type="ORF">PoB_007190700</name>
</gene>
<feature type="region of interest" description="Disordered" evidence="1">
    <location>
        <begin position="15"/>
        <end position="73"/>
    </location>
</feature>
<keyword evidence="3" id="KW-1185">Reference proteome</keyword>
<name>A0AAV4DMB1_9GAST</name>
<feature type="compositionally biased region" description="Basic and acidic residues" evidence="1">
    <location>
        <begin position="52"/>
        <end position="61"/>
    </location>
</feature>
<evidence type="ECO:0000313" key="2">
    <source>
        <dbReference type="EMBL" id="GFO45402.1"/>
    </source>
</evidence>
<reference evidence="2 3" key="1">
    <citation type="journal article" date="2021" name="Elife">
        <title>Chloroplast acquisition without the gene transfer in kleptoplastic sea slugs, Plakobranchus ocellatus.</title>
        <authorList>
            <person name="Maeda T."/>
            <person name="Takahashi S."/>
            <person name="Yoshida T."/>
            <person name="Shimamura S."/>
            <person name="Takaki Y."/>
            <person name="Nagai Y."/>
            <person name="Toyoda A."/>
            <person name="Suzuki Y."/>
            <person name="Arimoto A."/>
            <person name="Ishii H."/>
            <person name="Satoh N."/>
            <person name="Nishiyama T."/>
            <person name="Hasebe M."/>
            <person name="Maruyama T."/>
            <person name="Minagawa J."/>
            <person name="Obokata J."/>
            <person name="Shigenobu S."/>
        </authorList>
    </citation>
    <scope>NUCLEOTIDE SEQUENCE [LARGE SCALE GENOMIC DNA]</scope>
</reference>
<protein>
    <submittedName>
        <fullName evidence="2">Uncharacterized protein</fullName>
    </submittedName>
</protein>
<dbReference type="AlphaFoldDB" id="A0AAV4DMB1"/>
<evidence type="ECO:0000313" key="3">
    <source>
        <dbReference type="Proteomes" id="UP000735302"/>
    </source>
</evidence>
<dbReference type="EMBL" id="BLXT01008059">
    <property type="protein sequence ID" value="GFO45402.1"/>
    <property type="molecule type" value="Genomic_DNA"/>
</dbReference>
<organism evidence="2 3">
    <name type="scientific">Plakobranchus ocellatus</name>
    <dbReference type="NCBI Taxonomy" id="259542"/>
    <lineage>
        <taxon>Eukaryota</taxon>
        <taxon>Metazoa</taxon>
        <taxon>Spiralia</taxon>
        <taxon>Lophotrochozoa</taxon>
        <taxon>Mollusca</taxon>
        <taxon>Gastropoda</taxon>
        <taxon>Heterobranchia</taxon>
        <taxon>Euthyneura</taxon>
        <taxon>Panpulmonata</taxon>
        <taxon>Sacoglossa</taxon>
        <taxon>Placobranchoidea</taxon>
        <taxon>Plakobranchidae</taxon>
        <taxon>Plakobranchus</taxon>
    </lineage>
</organism>
<comment type="caution">
    <text evidence="2">The sequence shown here is derived from an EMBL/GenBank/DDBJ whole genome shotgun (WGS) entry which is preliminary data.</text>
</comment>